<feature type="compositionally biased region" description="Basic residues" evidence="2">
    <location>
        <begin position="263"/>
        <end position="272"/>
    </location>
</feature>
<reference evidence="3 4" key="1">
    <citation type="submission" date="2015-01" db="EMBL/GenBank/DDBJ databases">
        <title>The Genome Sequence of Exophiala xenobiotica CBS118157.</title>
        <authorList>
            <consortium name="The Broad Institute Genomics Platform"/>
            <person name="Cuomo C."/>
            <person name="de Hoog S."/>
            <person name="Gorbushina A."/>
            <person name="Stielow B."/>
            <person name="Teixiera M."/>
            <person name="Abouelleil A."/>
            <person name="Chapman S.B."/>
            <person name="Priest M."/>
            <person name="Young S.K."/>
            <person name="Wortman J."/>
            <person name="Nusbaum C."/>
            <person name="Birren B."/>
        </authorList>
    </citation>
    <scope>NUCLEOTIDE SEQUENCE [LARGE SCALE GENOMIC DNA]</scope>
    <source>
        <strain evidence="3 4">CBS 118157</strain>
    </source>
</reference>
<gene>
    <name evidence="3" type="ORF">PV05_08308</name>
</gene>
<feature type="region of interest" description="Disordered" evidence="2">
    <location>
        <begin position="620"/>
        <end position="697"/>
    </location>
</feature>
<feature type="compositionally biased region" description="Low complexity" evidence="2">
    <location>
        <begin position="628"/>
        <end position="640"/>
    </location>
</feature>
<name>A0A0D2EBE8_9EURO</name>
<feature type="region of interest" description="Disordered" evidence="2">
    <location>
        <begin position="1"/>
        <end position="28"/>
    </location>
</feature>
<feature type="compositionally biased region" description="Polar residues" evidence="2">
    <location>
        <begin position="273"/>
        <end position="288"/>
    </location>
</feature>
<feature type="coiled-coil region" evidence="1">
    <location>
        <begin position="203"/>
        <end position="230"/>
    </location>
</feature>
<dbReference type="EMBL" id="KN847321">
    <property type="protein sequence ID" value="KIW52683.1"/>
    <property type="molecule type" value="Genomic_DNA"/>
</dbReference>
<feature type="compositionally biased region" description="Polar residues" evidence="2">
    <location>
        <begin position="383"/>
        <end position="400"/>
    </location>
</feature>
<feature type="region of interest" description="Disordered" evidence="2">
    <location>
        <begin position="311"/>
        <end position="367"/>
    </location>
</feature>
<dbReference type="GeneID" id="25330216"/>
<feature type="region of interest" description="Disordered" evidence="2">
    <location>
        <begin position="124"/>
        <end position="153"/>
    </location>
</feature>
<dbReference type="RefSeq" id="XP_013313267.1">
    <property type="nucleotide sequence ID" value="XM_013457813.1"/>
</dbReference>
<sequence length="912" mass="99053">MAHAHAHPIPHDLFIQDRPPSPALTNPDMILPYRPLETSSPVPLASSPILLASPPPARPDSAVSLSSRDIEAPVELGVATTIRVSSRTVPPIDTAYHGYEHGAPLSDIGEEETPISRKSRMIDSMAYSDPPSPTPLSRRLSTHSSSSTGSELGDWENFDTSRIMNGRLAADVAKVQDEKIEDADSKRNSVIGISTEDEMSLLNERAEKILAQARKRLTTMEDNLSKARHSILLSPRSSPNMSELHQPAGGLYRSISLAGASSRKPRTLHHVARSNSTHSRSGSETNIPSGLKRLSMFPEARSASALEYGIRQESPQQAHSSPLTRLGGVSPVSNRSFNSPLRALKEEQSTPSTSKTSPESSGPRGLGINTLAAISREDLSILSSSPSTAIARSPSQMSIRSTKEIREQMTDLRSRISDLKEKAHADSLKRRSLQSLRTPSPFTNAQTPEQWYAGAPEYKEAGSPLNTNAGMGWSPSQHKKSIEIEVTPVTPPAQKFLNIEQPATNDSRLLSEARTDKNTPSLHKSVNVLSPAVDESGSVVQESLYEDAAQEFDEEEPIAASDEEQIYLNEVLEESLQEIEPEVPEVPDHLLTSEQGAERHEDRYDAFDYENMFLHSALGNYTGTGTRSESPSESDNSSVSTTRVDQNTPTPEDQEDEEQTEERDAGESSGTPTPVVEHFSRPLVRPHPTTYLQAPPKPWMKAARSNSMDSVSTVATFATATEGDTGGEGHSEDGVPSAILGWGNDIGFPQPPKSPGAERTMPIWPTPPMSGRVQQTQIGSPRKIQSQVTVVTNGIPTPPAHSPNMAFTTSPRSVQGDNGPSNEATIDHPANTEILMESLIKLADPEFKIVDGQGSVTFTDIDKDLVLELLRAVGGVCNQILKAERQHEIHAAKILRRRLDASRTLLEGQSGE</sequence>
<proteinExistence type="predicted"/>
<organism evidence="3 4">
    <name type="scientific">Exophiala xenobiotica</name>
    <dbReference type="NCBI Taxonomy" id="348802"/>
    <lineage>
        <taxon>Eukaryota</taxon>
        <taxon>Fungi</taxon>
        <taxon>Dikarya</taxon>
        <taxon>Ascomycota</taxon>
        <taxon>Pezizomycotina</taxon>
        <taxon>Eurotiomycetes</taxon>
        <taxon>Chaetothyriomycetidae</taxon>
        <taxon>Chaetothyriales</taxon>
        <taxon>Herpotrichiellaceae</taxon>
        <taxon>Exophiala</taxon>
    </lineage>
</organism>
<feature type="compositionally biased region" description="Low complexity" evidence="2">
    <location>
        <begin position="135"/>
        <end position="150"/>
    </location>
</feature>
<dbReference type="HOGENOM" id="CLU_312377_0_0_1"/>
<accession>A0A0D2EBE8</accession>
<evidence type="ECO:0000313" key="3">
    <source>
        <dbReference type="EMBL" id="KIW52683.1"/>
    </source>
</evidence>
<keyword evidence="4" id="KW-1185">Reference proteome</keyword>
<feature type="region of interest" description="Disordered" evidence="2">
    <location>
        <begin position="383"/>
        <end position="402"/>
    </location>
</feature>
<keyword evidence="1" id="KW-0175">Coiled coil</keyword>
<feature type="region of interest" description="Disordered" evidence="2">
    <location>
        <begin position="261"/>
        <end position="294"/>
    </location>
</feature>
<evidence type="ECO:0000256" key="2">
    <source>
        <dbReference type="SAM" id="MobiDB-lite"/>
    </source>
</evidence>
<feature type="compositionally biased region" description="Low complexity" evidence="2">
    <location>
        <begin position="349"/>
        <end position="363"/>
    </location>
</feature>
<dbReference type="OrthoDB" id="3438840at2759"/>
<feature type="compositionally biased region" description="Acidic residues" evidence="2">
    <location>
        <begin position="652"/>
        <end position="661"/>
    </location>
</feature>
<evidence type="ECO:0000256" key="1">
    <source>
        <dbReference type="SAM" id="Coils"/>
    </source>
</evidence>
<dbReference type="AlphaFoldDB" id="A0A0D2EBE8"/>
<dbReference type="Proteomes" id="UP000054342">
    <property type="component" value="Unassembled WGS sequence"/>
</dbReference>
<protein>
    <submittedName>
        <fullName evidence="3">Uncharacterized protein</fullName>
    </submittedName>
</protein>
<evidence type="ECO:0000313" key="4">
    <source>
        <dbReference type="Proteomes" id="UP000054342"/>
    </source>
</evidence>
<feature type="compositionally biased region" description="Polar residues" evidence="2">
    <location>
        <begin position="313"/>
        <end position="323"/>
    </location>
</feature>
<dbReference type="STRING" id="348802.A0A0D2EBE8"/>